<dbReference type="EMBL" id="HG994586">
    <property type="protein sequence ID" value="CAF2998947.1"/>
    <property type="molecule type" value="Genomic_DNA"/>
</dbReference>
<gene>
    <name evidence="3" type="ORF">LSAA_13117</name>
</gene>
<dbReference type="Proteomes" id="UP000675881">
    <property type="component" value="Chromosome 7"/>
</dbReference>
<reference evidence="3" key="1">
    <citation type="submission" date="2021-02" db="EMBL/GenBank/DDBJ databases">
        <authorList>
            <person name="Bekaert M."/>
        </authorList>
    </citation>
    <scope>NUCLEOTIDE SEQUENCE</scope>
    <source>
        <strain evidence="3">IoA-00</strain>
    </source>
</reference>
<comment type="caution">
    <text evidence="2">Lacks conserved residue(s) required for the propagation of feature annotation.</text>
</comment>
<name>A0A7R8HCV4_LEPSM</name>
<dbReference type="Gene3D" id="2.60.120.290">
    <property type="entry name" value="Spermadhesin, CUB domain"/>
    <property type="match status" value="1"/>
</dbReference>
<evidence type="ECO:0000256" key="2">
    <source>
        <dbReference type="PROSITE-ProRule" id="PRU00059"/>
    </source>
</evidence>
<evidence type="ECO:0000256" key="1">
    <source>
        <dbReference type="ARBA" id="ARBA00023157"/>
    </source>
</evidence>
<keyword evidence="1" id="KW-1015">Disulfide bond</keyword>
<dbReference type="InterPro" id="IPR000859">
    <property type="entry name" value="CUB_dom"/>
</dbReference>
<dbReference type="OrthoDB" id="6378485at2759"/>
<dbReference type="Pfam" id="PF26080">
    <property type="entry name" value="CUB_animal"/>
    <property type="match status" value="1"/>
</dbReference>
<sequence length="383" mass="41030">MKITSTRINLGMRTYLISTILCLTHFEVVLGADESHEIQTDSNERNEKVFSLFSIVQFNNEPCRSSMVLAGSTNTGFRNGTCFTAAECGERGGSASGSCAGGFGVCCVFMVATCGASISQNCSYIKNPNSPAALTDTSPCSFTINKCAPDVCDFRLDFEMFSISGPSSTDETNGGECRDTMMVTTPTGQRTPTICGSNSGQHIYIDVGRMPTDSASIAFQFMGAFNRMFDIKVTQIPCNSESAPPNGCLQFHTGTAVRLKQVCIRQEDGFCCIDYQVCSDENSMTLGNGGIADFTKAGVGTDCSEDFIIIEGSSATGQRDLQQRYCGGKLSDVTKAEDSTAIRDCTLPFEVTFVTDNIAEAVANAKVSRGTCLKYNQVPCNAI</sequence>
<evidence type="ECO:0000313" key="4">
    <source>
        <dbReference type="Proteomes" id="UP000675881"/>
    </source>
</evidence>
<dbReference type="PROSITE" id="PS01180">
    <property type="entry name" value="CUB"/>
    <property type="match status" value="1"/>
</dbReference>
<proteinExistence type="predicted"/>
<dbReference type="InterPro" id="IPR035914">
    <property type="entry name" value="Sperma_CUB_dom_sf"/>
</dbReference>
<dbReference type="PANTHER" id="PTHR33236">
    <property type="entry name" value="INTRAFLAGELLAR TRANSPORT PROTEIN 122 FAMILY PROTEIN-RELATED"/>
    <property type="match status" value="1"/>
</dbReference>
<organism evidence="3 4">
    <name type="scientific">Lepeophtheirus salmonis</name>
    <name type="common">Salmon louse</name>
    <name type="synonym">Caligus salmonis</name>
    <dbReference type="NCBI Taxonomy" id="72036"/>
    <lineage>
        <taxon>Eukaryota</taxon>
        <taxon>Metazoa</taxon>
        <taxon>Ecdysozoa</taxon>
        <taxon>Arthropoda</taxon>
        <taxon>Crustacea</taxon>
        <taxon>Multicrustacea</taxon>
        <taxon>Hexanauplia</taxon>
        <taxon>Copepoda</taxon>
        <taxon>Siphonostomatoida</taxon>
        <taxon>Caligidae</taxon>
        <taxon>Lepeophtheirus</taxon>
    </lineage>
</organism>
<dbReference type="InterPro" id="IPR058698">
    <property type="entry name" value="CUB_metazoa"/>
</dbReference>
<evidence type="ECO:0000313" key="3">
    <source>
        <dbReference type="EMBL" id="CAF2998947.1"/>
    </source>
</evidence>
<keyword evidence="4" id="KW-1185">Reference proteome</keyword>
<protein>
    <submittedName>
        <fullName evidence="3">(salmon louse) hypothetical protein</fullName>
    </submittedName>
</protein>
<accession>A0A7R8HCV4</accession>
<dbReference type="PANTHER" id="PTHR33236:SF5">
    <property type="entry name" value="CUB DOMAIN-CONTAINING PROTEIN"/>
    <property type="match status" value="1"/>
</dbReference>
<dbReference type="AlphaFoldDB" id="A0A7R8HCV4"/>